<dbReference type="Proteomes" id="UP001056120">
    <property type="component" value="Linkage Group LG17"/>
</dbReference>
<name>A0ACB9ESC0_9ASTR</name>
<reference evidence="1 2" key="2">
    <citation type="journal article" date="2022" name="Mol. Ecol. Resour.">
        <title>The genomes of chicory, endive, great burdock and yacon provide insights into Asteraceae paleo-polyploidization history and plant inulin production.</title>
        <authorList>
            <person name="Fan W."/>
            <person name="Wang S."/>
            <person name="Wang H."/>
            <person name="Wang A."/>
            <person name="Jiang F."/>
            <person name="Liu H."/>
            <person name="Zhao H."/>
            <person name="Xu D."/>
            <person name="Zhang Y."/>
        </authorList>
    </citation>
    <scope>NUCLEOTIDE SEQUENCE [LARGE SCALE GENOMIC DNA]</scope>
    <source>
        <strain evidence="2">cv. Yunnan</strain>
        <tissue evidence="1">Leaves</tissue>
    </source>
</reference>
<reference evidence="2" key="1">
    <citation type="journal article" date="2022" name="Mol. Ecol. Resour.">
        <title>The genomes of chicory, endive, great burdock and yacon provide insights into Asteraceae palaeo-polyploidization history and plant inulin production.</title>
        <authorList>
            <person name="Fan W."/>
            <person name="Wang S."/>
            <person name="Wang H."/>
            <person name="Wang A."/>
            <person name="Jiang F."/>
            <person name="Liu H."/>
            <person name="Zhao H."/>
            <person name="Xu D."/>
            <person name="Zhang Y."/>
        </authorList>
    </citation>
    <scope>NUCLEOTIDE SEQUENCE [LARGE SCALE GENOMIC DNA]</scope>
    <source>
        <strain evidence="2">cv. Yunnan</strain>
    </source>
</reference>
<evidence type="ECO:0000313" key="2">
    <source>
        <dbReference type="Proteomes" id="UP001056120"/>
    </source>
</evidence>
<gene>
    <name evidence="1" type="ORF">L1987_51943</name>
</gene>
<comment type="caution">
    <text evidence="1">The sequence shown here is derived from an EMBL/GenBank/DDBJ whole genome shotgun (WGS) entry which is preliminary data.</text>
</comment>
<evidence type="ECO:0000313" key="1">
    <source>
        <dbReference type="EMBL" id="KAI3761525.1"/>
    </source>
</evidence>
<protein>
    <submittedName>
        <fullName evidence="1">Uncharacterized protein</fullName>
    </submittedName>
</protein>
<accession>A0ACB9ESC0</accession>
<organism evidence="1 2">
    <name type="scientific">Smallanthus sonchifolius</name>
    <dbReference type="NCBI Taxonomy" id="185202"/>
    <lineage>
        <taxon>Eukaryota</taxon>
        <taxon>Viridiplantae</taxon>
        <taxon>Streptophyta</taxon>
        <taxon>Embryophyta</taxon>
        <taxon>Tracheophyta</taxon>
        <taxon>Spermatophyta</taxon>
        <taxon>Magnoliopsida</taxon>
        <taxon>eudicotyledons</taxon>
        <taxon>Gunneridae</taxon>
        <taxon>Pentapetalae</taxon>
        <taxon>asterids</taxon>
        <taxon>campanulids</taxon>
        <taxon>Asterales</taxon>
        <taxon>Asteraceae</taxon>
        <taxon>Asteroideae</taxon>
        <taxon>Heliantheae alliance</taxon>
        <taxon>Millerieae</taxon>
        <taxon>Smallanthus</taxon>
    </lineage>
</organism>
<sequence>MSNNLASDCLANIFSYLPPHSLARAMAACRHWHDCRRSTVRDKIRRHQHPPWFIALPTHNNNLCFVHNPIEDTWHLLNLDHVPSLSRPVSTVGGHALILFKSTGVLPLRVLVCNPFTSSSATFPRCGNRGLIRNWES</sequence>
<dbReference type="EMBL" id="CM042034">
    <property type="protein sequence ID" value="KAI3761525.1"/>
    <property type="molecule type" value="Genomic_DNA"/>
</dbReference>
<keyword evidence="2" id="KW-1185">Reference proteome</keyword>
<proteinExistence type="predicted"/>